<dbReference type="InterPro" id="IPR007658">
    <property type="entry name" value="DUF594"/>
</dbReference>
<evidence type="ECO:0000313" key="4">
    <source>
        <dbReference type="Proteomes" id="UP001054889"/>
    </source>
</evidence>
<dbReference type="PANTHER" id="PTHR31325">
    <property type="entry name" value="OS01G0798800 PROTEIN-RELATED"/>
    <property type="match status" value="1"/>
</dbReference>
<accession>A0AAV5BZ97</accession>
<evidence type="ECO:0000259" key="2">
    <source>
        <dbReference type="Pfam" id="PF13968"/>
    </source>
</evidence>
<reference evidence="3" key="2">
    <citation type="submission" date="2021-12" db="EMBL/GenBank/DDBJ databases">
        <title>Resequencing data analysis of finger millet.</title>
        <authorList>
            <person name="Hatakeyama M."/>
            <person name="Aluri S."/>
            <person name="Balachadran M.T."/>
            <person name="Sivarajan S.R."/>
            <person name="Poveda L."/>
            <person name="Shimizu-Inatsugi R."/>
            <person name="Schlapbach R."/>
            <person name="Sreeman S.M."/>
            <person name="Shimizu K.K."/>
        </authorList>
    </citation>
    <scope>NUCLEOTIDE SEQUENCE</scope>
</reference>
<evidence type="ECO:0000313" key="3">
    <source>
        <dbReference type="EMBL" id="GJM90848.1"/>
    </source>
</evidence>
<keyword evidence="1" id="KW-1133">Transmembrane helix</keyword>
<name>A0AAV5BZ97_ELECO</name>
<protein>
    <recommendedName>
        <fullName evidence="2">DUF4220 domain-containing protein</fullName>
    </recommendedName>
</protein>
<dbReference type="AlphaFoldDB" id="A0AAV5BZ97"/>
<feature type="domain" description="DUF4220" evidence="2">
    <location>
        <begin position="13"/>
        <end position="129"/>
    </location>
</feature>
<dbReference type="Pfam" id="PF04578">
    <property type="entry name" value="DUF594"/>
    <property type="match status" value="1"/>
</dbReference>
<evidence type="ECO:0000256" key="1">
    <source>
        <dbReference type="SAM" id="Phobius"/>
    </source>
</evidence>
<feature type="domain" description="DUF4220" evidence="2">
    <location>
        <begin position="132"/>
        <end position="220"/>
    </location>
</feature>
<dbReference type="InterPro" id="IPR025315">
    <property type="entry name" value="DUF4220"/>
</dbReference>
<dbReference type="Proteomes" id="UP001054889">
    <property type="component" value="Unassembled WGS sequence"/>
</dbReference>
<proteinExistence type="predicted"/>
<feature type="transmembrane region" description="Helical" evidence="1">
    <location>
        <begin position="154"/>
        <end position="176"/>
    </location>
</feature>
<comment type="caution">
    <text evidence="3">The sequence shown here is derived from an EMBL/GenBank/DDBJ whole genome shotgun (WGS) entry which is preliminary data.</text>
</comment>
<feature type="transmembrane region" description="Helical" evidence="1">
    <location>
        <begin position="12"/>
        <end position="32"/>
    </location>
</feature>
<keyword evidence="1" id="KW-0472">Membrane</keyword>
<dbReference type="EMBL" id="BQKI01000003">
    <property type="protein sequence ID" value="GJM90848.1"/>
    <property type="molecule type" value="Genomic_DNA"/>
</dbReference>
<dbReference type="Pfam" id="PF13968">
    <property type="entry name" value="DUF4220"/>
    <property type="match status" value="2"/>
</dbReference>
<reference evidence="3" key="1">
    <citation type="journal article" date="2018" name="DNA Res.">
        <title>Multiple hybrid de novo genome assembly of finger millet, an orphan allotetraploid crop.</title>
        <authorList>
            <person name="Hatakeyama M."/>
            <person name="Aluri S."/>
            <person name="Balachadran M.T."/>
            <person name="Sivarajan S.R."/>
            <person name="Patrignani A."/>
            <person name="Gruter S."/>
            <person name="Poveda L."/>
            <person name="Shimizu-Inatsugi R."/>
            <person name="Baeten J."/>
            <person name="Francoijs K.J."/>
            <person name="Nataraja K.N."/>
            <person name="Reddy Y.A.N."/>
            <person name="Phadnis S."/>
            <person name="Ravikumar R.L."/>
            <person name="Schlapbach R."/>
            <person name="Sreeman S.M."/>
            <person name="Shimizu K.K."/>
        </authorList>
    </citation>
    <scope>NUCLEOTIDE SEQUENCE</scope>
</reference>
<gene>
    <name evidence="3" type="primary">ga07168</name>
    <name evidence="3" type="ORF">PR202_ga07168</name>
</gene>
<organism evidence="3 4">
    <name type="scientific">Eleusine coracana subsp. coracana</name>
    <dbReference type="NCBI Taxonomy" id="191504"/>
    <lineage>
        <taxon>Eukaryota</taxon>
        <taxon>Viridiplantae</taxon>
        <taxon>Streptophyta</taxon>
        <taxon>Embryophyta</taxon>
        <taxon>Tracheophyta</taxon>
        <taxon>Spermatophyta</taxon>
        <taxon>Magnoliopsida</taxon>
        <taxon>Liliopsida</taxon>
        <taxon>Poales</taxon>
        <taxon>Poaceae</taxon>
        <taxon>PACMAD clade</taxon>
        <taxon>Chloridoideae</taxon>
        <taxon>Cynodonteae</taxon>
        <taxon>Eleusininae</taxon>
        <taxon>Eleusine</taxon>
    </lineage>
</organism>
<sequence length="510" mass="58363">MRKRCSFMQFVLWPVYLSTDSVAIFVLGHLAVRASKSGHQLMYFWAPFVLVHLDGQDTITALSKQDNELWGRHLLNLVTQAVMAGYVVAKASWPDSRLKAAMVIMFVSGSFKYAERTYCLFLASPGNLKDLSLVTLSLFTKKDQRLTGSRADIAVSYILLVGALILDVFSAIQFLLEYLRFLPDEPDRCRSTILCLPYKIKLACYGTEWSEAIAQFSLITSRNITPLLSRNEKSLTKEFILDKLLKSGKREEWKIASSRGKLTIRKWIDKHQDPDSERAGQALDNSTSFDFPTSVLIWHIATDMCYYARDKASTYSVESVKDKQIISRELSNYILYLIFKCGVFLTSNSQIMHERARCEIKALLHKKSEEEFFEAMKQNEDSSVIEVHRDEQLADKEDDSMVMEIQLNEEQADNNNPARSYVQELLQTAQDLESPVLPRAYQVAQALISINDEYDRWRLIAKVWSEMLYYTAPRCGGSFHYEHLSTGGEFITHVFLLMYFLGPFLPPPGA</sequence>
<keyword evidence="1" id="KW-0812">Transmembrane</keyword>
<keyword evidence="4" id="KW-1185">Reference proteome</keyword>